<keyword evidence="4" id="KW-0472">Membrane</keyword>
<name>A0ABS2KFW8_9GAMM</name>
<evidence type="ECO:0000313" key="6">
    <source>
        <dbReference type="Proteomes" id="UP001430193"/>
    </source>
</evidence>
<accession>A0ABS2KFW8</accession>
<dbReference type="InterPro" id="IPR012902">
    <property type="entry name" value="N_methyl_site"/>
</dbReference>
<organism evidence="5 6">
    <name type="scientific">Dyella mobilis</name>
    <dbReference type="NCBI Taxonomy" id="1849582"/>
    <lineage>
        <taxon>Bacteria</taxon>
        <taxon>Pseudomonadati</taxon>
        <taxon>Pseudomonadota</taxon>
        <taxon>Gammaproteobacteria</taxon>
        <taxon>Lysobacterales</taxon>
        <taxon>Rhodanobacteraceae</taxon>
        <taxon>Dyella</taxon>
    </lineage>
</organism>
<dbReference type="RefSeq" id="WP_204631683.1">
    <property type="nucleotide sequence ID" value="NZ_BSOC01000002.1"/>
</dbReference>
<evidence type="ECO:0000313" key="5">
    <source>
        <dbReference type="EMBL" id="MBM7130065.1"/>
    </source>
</evidence>
<gene>
    <name evidence="5" type="ORF">ISS99_11035</name>
</gene>
<evidence type="ECO:0000256" key="1">
    <source>
        <dbReference type="ARBA" id="ARBA00005233"/>
    </source>
</evidence>
<evidence type="ECO:0000256" key="4">
    <source>
        <dbReference type="SAM" id="Phobius"/>
    </source>
</evidence>
<proteinExistence type="inferred from homology"/>
<dbReference type="Pfam" id="PF07963">
    <property type="entry name" value="N_methyl"/>
    <property type="match status" value="1"/>
</dbReference>
<dbReference type="Gene3D" id="3.30.700.10">
    <property type="entry name" value="Glycoprotein, Type 4 Pilin"/>
    <property type="match status" value="1"/>
</dbReference>
<dbReference type="SUPFAM" id="SSF54523">
    <property type="entry name" value="Pili subunits"/>
    <property type="match status" value="1"/>
</dbReference>
<keyword evidence="3" id="KW-0281">Fimbrium</keyword>
<evidence type="ECO:0000256" key="3">
    <source>
        <dbReference type="RuleBase" id="RU000389"/>
    </source>
</evidence>
<comment type="caution">
    <text evidence="5">The sequence shown here is derived from an EMBL/GenBank/DDBJ whole genome shotgun (WGS) entry which is preliminary data.</text>
</comment>
<protein>
    <submittedName>
        <fullName evidence="5">Pilin</fullName>
    </submittedName>
</protein>
<dbReference type="InterPro" id="IPR001082">
    <property type="entry name" value="Pilin"/>
</dbReference>
<comment type="similarity">
    <text evidence="1 3">Belongs to the N-Me-Phe pilin family.</text>
</comment>
<keyword evidence="4" id="KW-1133">Transmembrane helix</keyword>
<evidence type="ECO:0000256" key="2">
    <source>
        <dbReference type="ARBA" id="ARBA00022481"/>
    </source>
</evidence>
<dbReference type="EMBL" id="JADIKF010000039">
    <property type="protein sequence ID" value="MBM7130065.1"/>
    <property type="molecule type" value="Genomic_DNA"/>
</dbReference>
<sequence>MSDRRTTAGFTLIELMIVVAIIAILAAIAIPQYEVYVARSQVTAGLADITPGRTAYELLIDSGVQTNGTYTDVNNLNLQPTTPRCLISSSPLTNGQGSITCTLINSSTLITNGTSTITWQRSASGSWQCIAANLPSAALPPDCTE</sequence>
<feature type="transmembrane region" description="Helical" evidence="4">
    <location>
        <begin position="12"/>
        <end position="33"/>
    </location>
</feature>
<dbReference type="Proteomes" id="UP001430193">
    <property type="component" value="Unassembled WGS sequence"/>
</dbReference>
<dbReference type="InterPro" id="IPR045584">
    <property type="entry name" value="Pilin-like"/>
</dbReference>
<keyword evidence="6" id="KW-1185">Reference proteome</keyword>
<keyword evidence="2" id="KW-0488">Methylation</keyword>
<dbReference type="PROSITE" id="PS00409">
    <property type="entry name" value="PROKAR_NTER_METHYL"/>
    <property type="match status" value="1"/>
</dbReference>
<dbReference type="NCBIfam" id="TIGR02532">
    <property type="entry name" value="IV_pilin_GFxxxE"/>
    <property type="match status" value="1"/>
</dbReference>
<reference evidence="5" key="1">
    <citation type="submission" date="2020-10" db="EMBL/GenBank/DDBJ databases">
        <title>Phylogeny of dyella-like bacteria.</title>
        <authorList>
            <person name="Fu J."/>
        </authorList>
    </citation>
    <scope>NUCLEOTIDE SEQUENCE</scope>
    <source>
        <strain evidence="5">DHON07</strain>
    </source>
</reference>
<keyword evidence="4" id="KW-0812">Transmembrane</keyword>
<dbReference type="Pfam" id="PF00114">
    <property type="entry name" value="Pilin"/>
    <property type="match status" value="1"/>
</dbReference>